<proteinExistence type="predicted"/>
<accession>A0A2M9A698</accession>
<reference evidence="4 5" key="1">
    <citation type="submission" date="2017-11" db="EMBL/GenBank/DDBJ databases">
        <title>Animal gut microbial communities from fecal samples from Wisconsin, USA.</title>
        <authorList>
            <person name="Neumann A."/>
        </authorList>
    </citation>
    <scope>NUCLEOTIDE SEQUENCE [LARGE SCALE GENOMIC DNA]</scope>
    <source>
        <strain evidence="4 5">UWS3</strain>
    </source>
</reference>
<dbReference type="Proteomes" id="UP000231134">
    <property type="component" value="Unassembled WGS sequence"/>
</dbReference>
<dbReference type="PROSITE" id="PS51257">
    <property type="entry name" value="PROKAR_LIPOPROTEIN"/>
    <property type="match status" value="1"/>
</dbReference>
<protein>
    <submittedName>
        <fullName evidence="4">Outer membrane protein with beta-barrel domain</fullName>
    </submittedName>
</protein>
<keyword evidence="2" id="KW-0732">Signal</keyword>
<dbReference type="EMBL" id="PGEX01000001">
    <property type="protein sequence ID" value="PJJ41244.1"/>
    <property type="molecule type" value="Genomic_DNA"/>
</dbReference>
<dbReference type="AlphaFoldDB" id="A0A2M9A698"/>
<evidence type="ECO:0000313" key="4">
    <source>
        <dbReference type="EMBL" id="PJJ41244.1"/>
    </source>
</evidence>
<comment type="caution">
    <text evidence="4">The sequence shown here is derived from an EMBL/GenBank/DDBJ whole genome shotgun (WGS) entry which is preliminary data.</text>
</comment>
<dbReference type="Pfam" id="PF13568">
    <property type="entry name" value="OMP_b-brl_2"/>
    <property type="match status" value="1"/>
</dbReference>
<dbReference type="InterPro" id="IPR025665">
    <property type="entry name" value="Beta-barrel_OMP_2"/>
</dbReference>
<feature type="region of interest" description="Disordered" evidence="1">
    <location>
        <begin position="64"/>
        <end position="83"/>
    </location>
</feature>
<feature type="domain" description="Outer membrane protein beta-barrel" evidence="3">
    <location>
        <begin position="115"/>
        <end position="254"/>
    </location>
</feature>
<gene>
    <name evidence="4" type="ORF">BGX16_1204</name>
</gene>
<evidence type="ECO:0000256" key="2">
    <source>
        <dbReference type="SAM" id="SignalP"/>
    </source>
</evidence>
<name>A0A2M9A698_9BACT</name>
<feature type="chain" id="PRO_5014838335" evidence="2">
    <location>
        <begin position="24"/>
        <end position="280"/>
    </location>
</feature>
<sequence>MKKLITGFVFLSLALACPATIFAQSSSTFDYEENTDEDDFENDDVSRTYVDEDGVTHFRSAEQIQEEEFSRDTREEDARRRAESEARLENWTAPVTFGVRASIGLNWLAGGDADTWGWETGFEFSAGGIMSINLSSMLHIVPEVAIAYRMNSYEYTSENITTSGDISAWEIDVPLLVRVDLPEGTEILEDMFIEAGPQLSLNLSSSDSYEFGNYEGEDIITPATLEAGIAIGVGYALSREMAVDLRFYRAFTDFAKKTKIFNNKRSYSTMQINAGFSYMF</sequence>
<evidence type="ECO:0000259" key="3">
    <source>
        <dbReference type="Pfam" id="PF13568"/>
    </source>
</evidence>
<keyword evidence="5" id="KW-1185">Reference proteome</keyword>
<evidence type="ECO:0000313" key="5">
    <source>
        <dbReference type="Proteomes" id="UP000231134"/>
    </source>
</evidence>
<dbReference type="RefSeq" id="WP_100425237.1">
    <property type="nucleotide sequence ID" value="NZ_PGEX01000001.1"/>
</dbReference>
<feature type="signal peptide" evidence="2">
    <location>
        <begin position="1"/>
        <end position="23"/>
    </location>
</feature>
<organism evidence="4 5">
    <name type="scientific">Hallerella succinigenes</name>
    <dbReference type="NCBI Taxonomy" id="1896222"/>
    <lineage>
        <taxon>Bacteria</taxon>
        <taxon>Pseudomonadati</taxon>
        <taxon>Fibrobacterota</taxon>
        <taxon>Fibrobacteria</taxon>
        <taxon>Fibrobacterales</taxon>
        <taxon>Fibrobacteraceae</taxon>
        <taxon>Hallerella</taxon>
    </lineage>
</organism>
<feature type="compositionally biased region" description="Basic and acidic residues" evidence="1">
    <location>
        <begin position="68"/>
        <end position="83"/>
    </location>
</feature>
<evidence type="ECO:0000256" key="1">
    <source>
        <dbReference type="SAM" id="MobiDB-lite"/>
    </source>
</evidence>